<evidence type="ECO:0000313" key="2">
    <source>
        <dbReference type="EMBL" id="KAK4130248.1"/>
    </source>
</evidence>
<keyword evidence="3" id="KW-1185">Reference proteome</keyword>
<accession>A0AAN6UC47</accession>
<evidence type="ECO:0000313" key="3">
    <source>
        <dbReference type="Proteomes" id="UP001304895"/>
    </source>
</evidence>
<dbReference type="EMBL" id="MU853439">
    <property type="protein sequence ID" value="KAK4130248.1"/>
    <property type="molecule type" value="Genomic_DNA"/>
</dbReference>
<reference evidence="2" key="1">
    <citation type="journal article" date="2023" name="Mol. Phylogenet. Evol.">
        <title>Genome-scale phylogeny and comparative genomics of the fungal order Sordariales.</title>
        <authorList>
            <person name="Hensen N."/>
            <person name="Bonometti L."/>
            <person name="Westerberg I."/>
            <person name="Brannstrom I.O."/>
            <person name="Guillou S."/>
            <person name="Cros-Aarteil S."/>
            <person name="Calhoun S."/>
            <person name="Haridas S."/>
            <person name="Kuo A."/>
            <person name="Mondo S."/>
            <person name="Pangilinan J."/>
            <person name="Riley R."/>
            <person name="LaButti K."/>
            <person name="Andreopoulos B."/>
            <person name="Lipzen A."/>
            <person name="Chen C."/>
            <person name="Yan M."/>
            <person name="Daum C."/>
            <person name="Ng V."/>
            <person name="Clum A."/>
            <person name="Steindorff A."/>
            <person name="Ohm R.A."/>
            <person name="Martin F."/>
            <person name="Silar P."/>
            <person name="Natvig D.O."/>
            <person name="Lalanne C."/>
            <person name="Gautier V."/>
            <person name="Ament-Velasquez S.L."/>
            <person name="Kruys A."/>
            <person name="Hutchinson M.I."/>
            <person name="Powell A.J."/>
            <person name="Barry K."/>
            <person name="Miller A.N."/>
            <person name="Grigoriev I.V."/>
            <person name="Debuchy R."/>
            <person name="Gladieux P."/>
            <person name="Hiltunen Thoren M."/>
            <person name="Johannesson H."/>
        </authorList>
    </citation>
    <scope>NUCLEOTIDE SEQUENCE</scope>
    <source>
        <strain evidence="2">CBS 123565</strain>
    </source>
</reference>
<reference evidence="2" key="2">
    <citation type="submission" date="2023-05" db="EMBL/GenBank/DDBJ databases">
        <authorList>
            <consortium name="Lawrence Berkeley National Laboratory"/>
            <person name="Steindorff A."/>
            <person name="Hensen N."/>
            <person name="Bonometti L."/>
            <person name="Westerberg I."/>
            <person name="Brannstrom I.O."/>
            <person name="Guillou S."/>
            <person name="Cros-Aarteil S."/>
            <person name="Calhoun S."/>
            <person name="Haridas S."/>
            <person name="Kuo A."/>
            <person name="Mondo S."/>
            <person name="Pangilinan J."/>
            <person name="Riley R."/>
            <person name="Labutti K."/>
            <person name="Andreopoulos B."/>
            <person name="Lipzen A."/>
            <person name="Chen C."/>
            <person name="Yanf M."/>
            <person name="Daum C."/>
            <person name="Ng V."/>
            <person name="Clum A."/>
            <person name="Ohm R."/>
            <person name="Martin F."/>
            <person name="Silar P."/>
            <person name="Natvig D."/>
            <person name="Lalanne C."/>
            <person name="Gautier V."/>
            <person name="Ament-Velasquez S.L."/>
            <person name="Kruys A."/>
            <person name="Hutchinson M.I."/>
            <person name="Powell A.J."/>
            <person name="Barry K."/>
            <person name="Miller A.N."/>
            <person name="Grigoriev I.V."/>
            <person name="Debuchy R."/>
            <person name="Gladieux P."/>
            <person name="Thoren M.H."/>
            <person name="Johannesson H."/>
        </authorList>
    </citation>
    <scope>NUCLEOTIDE SEQUENCE</scope>
    <source>
        <strain evidence="2">CBS 123565</strain>
    </source>
</reference>
<proteinExistence type="predicted"/>
<dbReference type="AlphaFoldDB" id="A0AAN6UC47"/>
<sequence length="314" mass="35713">MEGQNQLINLTPYIPHQPRPWRFQRQKLTRHSFLSNRWGLQRDILPLGTTTGNQSCPPLSEKRATPRRAMYASTPPMSEMEAKIDHNFGVLRLEFHGVGDQVRNLARTVETISDQLTERINDLAARPVDDGMLERMERAHAAELASLETQRRLEAERLRRDTEASKGQLEDLAQDLQHANTRADEAVTELMETQMKMEAYAMQFNKSQTDEDPDTVVRAAFLSLRESILAFSRGSSLQLGPLSDAADGVANFCPPDVWNRASAHQRRRRVMAQVFYLLFRRILRPGLRVFALQAFIKSSEHHAISTAELVGVVE</sequence>
<dbReference type="Proteomes" id="UP001304895">
    <property type="component" value="Unassembled WGS sequence"/>
</dbReference>
<keyword evidence="1" id="KW-0175">Coiled coil</keyword>
<comment type="caution">
    <text evidence="2">The sequence shown here is derived from an EMBL/GenBank/DDBJ whole genome shotgun (WGS) entry which is preliminary data.</text>
</comment>
<feature type="coiled-coil region" evidence="1">
    <location>
        <begin position="155"/>
        <end position="189"/>
    </location>
</feature>
<organism evidence="2 3">
    <name type="scientific">Trichocladium antarcticum</name>
    <dbReference type="NCBI Taxonomy" id="1450529"/>
    <lineage>
        <taxon>Eukaryota</taxon>
        <taxon>Fungi</taxon>
        <taxon>Dikarya</taxon>
        <taxon>Ascomycota</taxon>
        <taxon>Pezizomycotina</taxon>
        <taxon>Sordariomycetes</taxon>
        <taxon>Sordariomycetidae</taxon>
        <taxon>Sordariales</taxon>
        <taxon>Chaetomiaceae</taxon>
        <taxon>Trichocladium</taxon>
    </lineage>
</organism>
<evidence type="ECO:0000256" key="1">
    <source>
        <dbReference type="SAM" id="Coils"/>
    </source>
</evidence>
<protein>
    <submittedName>
        <fullName evidence="2">Uncharacterized protein</fullName>
    </submittedName>
</protein>
<gene>
    <name evidence="2" type="ORF">BT67DRAFT_452579</name>
</gene>
<name>A0AAN6UC47_9PEZI</name>